<evidence type="ECO:0000313" key="8">
    <source>
        <dbReference type="EMBL" id="SGZ12426.1"/>
    </source>
</evidence>
<feature type="domain" description="EF-hand" evidence="7">
    <location>
        <begin position="610"/>
        <end position="645"/>
    </location>
</feature>
<reference evidence="8 9" key="1">
    <citation type="submission" date="2016-11" db="EMBL/GenBank/DDBJ databases">
        <authorList>
            <person name="Jaros S."/>
            <person name="Januszkiewicz K."/>
            <person name="Wedrychowicz H."/>
        </authorList>
    </citation>
    <scope>NUCLEOTIDE SEQUENCE [LARGE SCALE GENOMIC DNA]</scope>
</reference>
<dbReference type="PROSITE" id="PS50222">
    <property type="entry name" value="EF_HAND_2"/>
    <property type="match status" value="1"/>
</dbReference>
<organism evidence="8 9">
    <name type="scientific">Microbotryum silenes-dioicae</name>
    <dbReference type="NCBI Taxonomy" id="796604"/>
    <lineage>
        <taxon>Eukaryota</taxon>
        <taxon>Fungi</taxon>
        <taxon>Dikarya</taxon>
        <taxon>Basidiomycota</taxon>
        <taxon>Pucciniomycotina</taxon>
        <taxon>Microbotryomycetes</taxon>
        <taxon>Microbotryales</taxon>
        <taxon>Microbotryaceae</taxon>
        <taxon>Microbotryum</taxon>
    </lineage>
</organism>
<dbReference type="InterPro" id="IPR010920">
    <property type="entry name" value="LSM_dom_sf"/>
</dbReference>
<dbReference type="Pfam" id="PF25886">
    <property type="entry name" value="Msy1"/>
    <property type="match status" value="1"/>
</dbReference>
<gene>
    <name evidence="8" type="primary">BQ5605_C028g10504</name>
    <name evidence="8" type="ORF">BQ5605_C028G10504</name>
</gene>
<comment type="subcellular location">
    <subcellularLocation>
        <location evidence="1">Membrane</location>
    </subcellularLocation>
</comment>
<evidence type="ECO:0000256" key="1">
    <source>
        <dbReference type="ARBA" id="ARBA00004370"/>
    </source>
</evidence>
<evidence type="ECO:0000256" key="3">
    <source>
        <dbReference type="ARBA" id="ARBA00022989"/>
    </source>
</evidence>
<evidence type="ECO:0000256" key="4">
    <source>
        <dbReference type="ARBA" id="ARBA00023136"/>
    </source>
</evidence>
<dbReference type="InterPro" id="IPR002048">
    <property type="entry name" value="EF_hand_dom"/>
</dbReference>
<evidence type="ECO:0000256" key="2">
    <source>
        <dbReference type="ARBA" id="ARBA00022692"/>
    </source>
</evidence>
<feature type="region of interest" description="Disordered" evidence="5">
    <location>
        <begin position="1"/>
        <end position="42"/>
    </location>
</feature>
<dbReference type="InterPro" id="IPR058650">
    <property type="entry name" value="Msy1/2-like"/>
</dbReference>
<accession>A0A2X0N4Q4</accession>
<feature type="transmembrane region" description="Helical" evidence="6">
    <location>
        <begin position="670"/>
        <end position="691"/>
    </location>
</feature>
<dbReference type="PANTHER" id="PTHR31323">
    <property type="entry name" value="MECHANOSENSITIVE ION CHANNEL PROTEIN MSY2"/>
    <property type="match status" value="1"/>
</dbReference>
<feature type="region of interest" description="Disordered" evidence="5">
    <location>
        <begin position="249"/>
        <end position="268"/>
    </location>
</feature>
<dbReference type="EMBL" id="FQNC01000080">
    <property type="protein sequence ID" value="SGZ12426.1"/>
    <property type="molecule type" value="Genomic_DNA"/>
</dbReference>
<dbReference type="Pfam" id="PF00924">
    <property type="entry name" value="MS_channel_2nd"/>
    <property type="match status" value="1"/>
</dbReference>
<keyword evidence="4 6" id="KW-0472">Membrane</keyword>
<feature type="compositionally biased region" description="Polar residues" evidence="5">
    <location>
        <begin position="65"/>
        <end position="88"/>
    </location>
</feature>
<keyword evidence="9" id="KW-1185">Reference proteome</keyword>
<feature type="transmembrane region" description="Helical" evidence="6">
    <location>
        <begin position="697"/>
        <end position="721"/>
    </location>
</feature>
<dbReference type="SUPFAM" id="SSF50182">
    <property type="entry name" value="Sm-like ribonucleoproteins"/>
    <property type="match status" value="1"/>
</dbReference>
<evidence type="ECO:0000313" key="9">
    <source>
        <dbReference type="Proteomes" id="UP000249464"/>
    </source>
</evidence>
<dbReference type="Gene3D" id="2.30.30.60">
    <property type="match status" value="1"/>
</dbReference>
<dbReference type="STRING" id="796604.A0A2X0N4Q4"/>
<dbReference type="GO" id="GO:0006874">
    <property type="term" value="P:intracellular calcium ion homeostasis"/>
    <property type="evidence" value="ECO:0007669"/>
    <property type="project" value="TreeGrafter"/>
</dbReference>
<evidence type="ECO:0000259" key="7">
    <source>
        <dbReference type="PROSITE" id="PS50222"/>
    </source>
</evidence>
<dbReference type="Proteomes" id="UP000249464">
    <property type="component" value="Unassembled WGS sequence"/>
</dbReference>
<feature type="compositionally biased region" description="Basic and acidic residues" evidence="5">
    <location>
        <begin position="169"/>
        <end position="180"/>
    </location>
</feature>
<keyword evidence="2 6" id="KW-0812">Transmembrane</keyword>
<feature type="transmembrane region" description="Helical" evidence="6">
    <location>
        <begin position="360"/>
        <end position="380"/>
    </location>
</feature>
<feature type="region of interest" description="Disordered" evidence="5">
    <location>
        <begin position="115"/>
        <end position="215"/>
    </location>
</feature>
<dbReference type="PANTHER" id="PTHR31323:SF15">
    <property type="entry name" value="MECHANOSENSITIVE ION CHANNEL PROTEIN MSY1"/>
    <property type="match status" value="1"/>
</dbReference>
<dbReference type="InterPro" id="IPR006685">
    <property type="entry name" value="MscS_channel_2nd"/>
</dbReference>
<dbReference type="InterPro" id="IPR023408">
    <property type="entry name" value="MscS_beta-dom_sf"/>
</dbReference>
<dbReference type="GO" id="GO:0005262">
    <property type="term" value="F:calcium channel activity"/>
    <property type="evidence" value="ECO:0007669"/>
    <property type="project" value="TreeGrafter"/>
</dbReference>
<feature type="transmembrane region" description="Helical" evidence="6">
    <location>
        <begin position="299"/>
        <end position="318"/>
    </location>
</feature>
<proteinExistence type="predicted"/>
<feature type="compositionally biased region" description="Polar residues" evidence="5">
    <location>
        <begin position="30"/>
        <end position="39"/>
    </location>
</feature>
<feature type="transmembrane region" description="Helical" evidence="6">
    <location>
        <begin position="408"/>
        <end position="429"/>
    </location>
</feature>
<feature type="transmembrane region" description="Helical" evidence="6">
    <location>
        <begin position="330"/>
        <end position="348"/>
    </location>
</feature>
<protein>
    <submittedName>
        <fullName evidence="8">BQ5605_C028g10504 protein</fullName>
    </submittedName>
</protein>
<feature type="compositionally biased region" description="Low complexity" evidence="5">
    <location>
        <begin position="128"/>
        <end position="139"/>
    </location>
</feature>
<dbReference type="GO" id="GO:0005509">
    <property type="term" value="F:calcium ion binding"/>
    <property type="evidence" value="ECO:0007669"/>
    <property type="project" value="InterPro"/>
</dbReference>
<dbReference type="AlphaFoldDB" id="A0A2X0N4Q4"/>
<feature type="region of interest" description="Disordered" evidence="5">
    <location>
        <begin position="56"/>
        <end position="97"/>
    </location>
</feature>
<name>A0A2X0N4Q4_9BASI</name>
<keyword evidence="3 6" id="KW-1133">Transmembrane helix</keyword>
<dbReference type="GO" id="GO:0016020">
    <property type="term" value="C:membrane"/>
    <property type="evidence" value="ECO:0007669"/>
    <property type="project" value="UniProtKB-SubCell"/>
</dbReference>
<evidence type="ECO:0000256" key="6">
    <source>
        <dbReference type="SAM" id="Phobius"/>
    </source>
</evidence>
<feature type="transmembrane region" description="Helical" evidence="6">
    <location>
        <begin position="441"/>
        <end position="461"/>
    </location>
</feature>
<sequence length="944" mass="103316">MSYANPPRSSSSTREHGELPDPQYRGRGHLTQSSTSSSVAAPEYELSAYPHLTSHGVSLRDQPYLPSSSTMGNQGATHESSPLASNDPLSARETLVGDMGAAQDEFLARDYAMYSTDGSDSRSPNHRAAAAQASTSQAQYTKGSTTPIHPGASVTLRAADSAVSSTQSDRGEGEKAERRYGLPSEKMSGYRSPRNRSHERSAGGPNSGLGNWSGPAGLGASPYGHLGAGNGSNVQSATSSNQNLVYADGQSELDGGYDTEPRDSGCADSEGWMDHTGDFIKPPSNAFTRTVFAIYDSSFLVRWIIYIIPLLALICAYEPNWTRAPGRGKLSCSLGIRAGIPGIVGLTVAPKATIWEVPLLWWSAWLSIAWCGWWGAALTARILPHFFRHTIGVVAPEMLHLVTYLKAIKFYVGTALWAMANWVSFLPLIRLHARSSNSDSTLILLTKGLFGIFIVSIILLIEKLLIQIIAHSFHKKSYEDRILEQKFQISALVALYLNTRDLGRSDTLDGAFSGSGRPRNRRQHSDPTLLVKHALRGVKKVAQTATTVIGTVASEIAGEQVLKPTSAQSMVLSSLGSANKSKQLGRRIYLSFCPPYRDSLLIEDVSRCFQNREQAERAFSIFDRDGNGDATRDEIEMAVLDIHRERLSLSRSMRDIDSAVGRLDSIVMSLWYVVSILILAGLLNASFNTMIASAGTLVLGLSWLIGTTAQEILASIILLFVKHPYDVGDRVDIDGVPYVVLEMHLLSTVFRNTNGTVTQAPHSLINTKFILNIRRSGAISEPFVWDVAFETPFEKIEQLRARMLAFVEAERRDFLPKVDIMIKDFEEQGKLTLTTDINYRGNWQNGALKAQRRNKFLCAMKMAMAELKIYGPGDNGDPSPPPPDPTKIIMVPFVDPGHEEHFEATTVGQEDTAKTSATNLASKANSVAMELTNRRGIVDDEEDD</sequence>
<evidence type="ECO:0000256" key="5">
    <source>
        <dbReference type="SAM" id="MobiDB-lite"/>
    </source>
</evidence>